<name>A0A1L3F8U9_BRAJP</name>
<protein>
    <submittedName>
        <fullName evidence="1">Uncharacterized protein</fullName>
    </submittedName>
</protein>
<reference evidence="1 2" key="1">
    <citation type="submission" date="2016-11" db="EMBL/GenBank/DDBJ databases">
        <title>Complete Genome Sequence of Bradyrhizobium sp. strain J5, an isolated from soybean nodule in Hokkaido.</title>
        <authorList>
            <person name="Kanehara K."/>
        </authorList>
    </citation>
    <scope>NUCLEOTIDE SEQUENCE [LARGE SCALE GENOMIC DNA]</scope>
    <source>
        <strain evidence="1 2">J5</strain>
    </source>
</reference>
<dbReference type="AlphaFoldDB" id="A0A1L3F8U9"/>
<dbReference type="EMBL" id="CP017637">
    <property type="protein sequence ID" value="APG09719.1"/>
    <property type="molecule type" value="Genomic_DNA"/>
</dbReference>
<evidence type="ECO:0000313" key="2">
    <source>
        <dbReference type="Proteomes" id="UP000181962"/>
    </source>
</evidence>
<sequence>MAEDLRISTANIALAQSIALTIVNALTMENTGAQATETIDVEETGGARPTVKV</sequence>
<gene>
    <name evidence="1" type="ORF">BKD09_15375</name>
</gene>
<evidence type="ECO:0000313" key="1">
    <source>
        <dbReference type="EMBL" id="APG09719.1"/>
    </source>
</evidence>
<dbReference type="Proteomes" id="UP000181962">
    <property type="component" value="Chromosome"/>
</dbReference>
<organism evidence="1 2">
    <name type="scientific">Bradyrhizobium japonicum</name>
    <dbReference type="NCBI Taxonomy" id="375"/>
    <lineage>
        <taxon>Bacteria</taxon>
        <taxon>Pseudomonadati</taxon>
        <taxon>Pseudomonadota</taxon>
        <taxon>Alphaproteobacteria</taxon>
        <taxon>Hyphomicrobiales</taxon>
        <taxon>Nitrobacteraceae</taxon>
        <taxon>Bradyrhizobium</taxon>
    </lineage>
</organism>
<accession>A0A1L3F8U9</accession>
<proteinExistence type="predicted"/>